<evidence type="ECO:0000256" key="1">
    <source>
        <dbReference type="ARBA" id="ARBA00004533"/>
    </source>
</evidence>
<protein>
    <recommendedName>
        <fullName evidence="3">Type II secretion system protein N</fullName>
    </recommendedName>
    <alternativeName>
        <fullName evidence="10">General secretion pathway protein N</fullName>
    </alternativeName>
</protein>
<keyword evidence="4" id="KW-0813">Transport</keyword>
<organism evidence="12 13">
    <name type="scientific">Algimonas porphyrae</name>
    <dbReference type="NCBI Taxonomy" id="1128113"/>
    <lineage>
        <taxon>Bacteria</taxon>
        <taxon>Pseudomonadati</taxon>
        <taxon>Pseudomonadota</taxon>
        <taxon>Alphaproteobacteria</taxon>
        <taxon>Maricaulales</taxon>
        <taxon>Robiginitomaculaceae</taxon>
        <taxon>Algimonas</taxon>
    </lineage>
</organism>
<reference evidence="12" key="1">
    <citation type="journal article" date="2014" name="Int. J. Syst. Evol. Microbiol.">
        <title>Complete genome of a new Firmicutes species belonging to the dominant human colonic microbiota ('Ruminococcus bicirculans') reveals two chromosomes and a selective capacity to utilize plant glucans.</title>
        <authorList>
            <consortium name="NISC Comparative Sequencing Program"/>
            <person name="Wegmann U."/>
            <person name="Louis P."/>
            <person name="Goesmann A."/>
            <person name="Henrissat B."/>
            <person name="Duncan S.H."/>
            <person name="Flint H.J."/>
        </authorList>
    </citation>
    <scope>NUCLEOTIDE SEQUENCE</scope>
    <source>
        <strain evidence="12">NBRC 108216</strain>
    </source>
</reference>
<sequence>MNRRLIILVVALAGVASLIQHAPLAWVDSALPDGFGPVTGTYWNGQIDDVPLLGDVSVDGRLGHVQLATAPGEVTFRGDVSPTGVTDLVLSMPIARLPISDARLSGLVGRVSLQIDEAVIEEGACVSAVGHASTDVLSANRATFDWYGPELAGPVDCIDGRLRVRLSGQEGGQNVSATILTGMDGTYRSDISVVTADPMAGNALALFGFGPDGQGGYSLSEQGRWR</sequence>
<evidence type="ECO:0000313" key="12">
    <source>
        <dbReference type="EMBL" id="GLQ19697.1"/>
    </source>
</evidence>
<dbReference type="InterPro" id="IPR022792">
    <property type="entry name" value="T2SS_protein-GspN"/>
</dbReference>
<reference evidence="12" key="2">
    <citation type="submission" date="2023-01" db="EMBL/GenBank/DDBJ databases">
        <title>Draft genome sequence of Algimonas porphyrae strain NBRC 108216.</title>
        <authorList>
            <person name="Sun Q."/>
            <person name="Mori K."/>
        </authorList>
    </citation>
    <scope>NUCLEOTIDE SEQUENCE</scope>
    <source>
        <strain evidence="12">NBRC 108216</strain>
    </source>
</reference>
<keyword evidence="13" id="KW-1185">Reference proteome</keyword>
<evidence type="ECO:0000256" key="10">
    <source>
        <dbReference type="ARBA" id="ARBA00030772"/>
    </source>
</evidence>
<keyword evidence="7" id="KW-0812">Transmembrane</keyword>
<keyword evidence="6" id="KW-0997">Cell inner membrane</keyword>
<keyword evidence="11" id="KW-0732">Signal</keyword>
<dbReference type="EMBL" id="BSNJ01000001">
    <property type="protein sequence ID" value="GLQ19697.1"/>
    <property type="molecule type" value="Genomic_DNA"/>
</dbReference>
<evidence type="ECO:0000256" key="8">
    <source>
        <dbReference type="ARBA" id="ARBA00022927"/>
    </source>
</evidence>
<evidence type="ECO:0000313" key="13">
    <source>
        <dbReference type="Proteomes" id="UP001161390"/>
    </source>
</evidence>
<dbReference type="Proteomes" id="UP001161390">
    <property type="component" value="Unassembled WGS sequence"/>
</dbReference>
<evidence type="ECO:0000256" key="9">
    <source>
        <dbReference type="ARBA" id="ARBA00023136"/>
    </source>
</evidence>
<comment type="similarity">
    <text evidence="2">Belongs to the GSP N family.</text>
</comment>
<evidence type="ECO:0000256" key="11">
    <source>
        <dbReference type="SAM" id="SignalP"/>
    </source>
</evidence>
<proteinExistence type="inferred from homology"/>
<comment type="caution">
    <text evidence="12">The sequence shown here is derived from an EMBL/GenBank/DDBJ whole genome shotgun (WGS) entry which is preliminary data.</text>
</comment>
<accession>A0ABQ5UYA1</accession>
<dbReference type="Pfam" id="PF01203">
    <property type="entry name" value="T2SSN"/>
    <property type="match status" value="1"/>
</dbReference>
<comment type="subcellular location">
    <subcellularLocation>
        <location evidence="1">Cell inner membrane</location>
    </subcellularLocation>
</comment>
<evidence type="ECO:0000256" key="6">
    <source>
        <dbReference type="ARBA" id="ARBA00022519"/>
    </source>
</evidence>
<gene>
    <name evidence="12" type="ORF">GCM10007854_06520</name>
</gene>
<keyword evidence="8" id="KW-0653">Protein transport</keyword>
<evidence type="ECO:0000256" key="5">
    <source>
        <dbReference type="ARBA" id="ARBA00022475"/>
    </source>
</evidence>
<feature type="signal peptide" evidence="11">
    <location>
        <begin position="1"/>
        <end position="22"/>
    </location>
</feature>
<keyword evidence="5" id="KW-1003">Cell membrane</keyword>
<evidence type="ECO:0000256" key="4">
    <source>
        <dbReference type="ARBA" id="ARBA00022448"/>
    </source>
</evidence>
<feature type="chain" id="PRO_5046183997" description="Type II secretion system protein N" evidence="11">
    <location>
        <begin position="23"/>
        <end position="226"/>
    </location>
</feature>
<evidence type="ECO:0000256" key="7">
    <source>
        <dbReference type="ARBA" id="ARBA00022692"/>
    </source>
</evidence>
<evidence type="ECO:0000256" key="3">
    <source>
        <dbReference type="ARBA" id="ARBA00021563"/>
    </source>
</evidence>
<evidence type="ECO:0000256" key="2">
    <source>
        <dbReference type="ARBA" id="ARBA00007208"/>
    </source>
</evidence>
<name>A0ABQ5UYA1_9PROT</name>
<keyword evidence="9" id="KW-0472">Membrane</keyword>